<dbReference type="Pfam" id="PF09202">
    <property type="entry name" value="Rio2_N"/>
    <property type="match status" value="1"/>
</dbReference>
<keyword evidence="8" id="KW-0418">Kinase</keyword>
<dbReference type="AlphaFoldDB" id="A0AAD9NYY8"/>
<comment type="catalytic activity">
    <reaction evidence="11">
        <text>L-threonyl-[protein] + ATP = O-phospho-L-threonyl-[protein] + ADP + H(+)</text>
        <dbReference type="Rhea" id="RHEA:46608"/>
        <dbReference type="Rhea" id="RHEA-COMP:11060"/>
        <dbReference type="Rhea" id="RHEA-COMP:11605"/>
        <dbReference type="ChEBI" id="CHEBI:15378"/>
        <dbReference type="ChEBI" id="CHEBI:30013"/>
        <dbReference type="ChEBI" id="CHEBI:30616"/>
        <dbReference type="ChEBI" id="CHEBI:61977"/>
        <dbReference type="ChEBI" id="CHEBI:456216"/>
        <dbReference type="EC" id="2.7.11.1"/>
    </reaction>
</comment>
<dbReference type="Pfam" id="PF01163">
    <property type="entry name" value="RIO1"/>
    <property type="match status" value="1"/>
</dbReference>
<accession>A0AAD9NYY8</accession>
<dbReference type="GO" id="GO:0005524">
    <property type="term" value="F:ATP binding"/>
    <property type="evidence" value="ECO:0007669"/>
    <property type="project" value="UniProtKB-KW"/>
</dbReference>
<evidence type="ECO:0000256" key="7">
    <source>
        <dbReference type="ARBA" id="ARBA00022741"/>
    </source>
</evidence>
<name>A0AAD9NYY8_RIDPI</name>
<evidence type="ECO:0000256" key="1">
    <source>
        <dbReference type="ARBA" id="ARBA00001946"/>
    </source>
</evidence>
<keyword evidence="9" id="KW-0067">ATP-binding</keyword>
<dbReference type="InterPro" id="IPR018934">
    <property type="entry name" value="RIO_dom"/>
</dbReference>
<dbReference type="EMBL" id="JAODUO010000246">
    <property type="protein sequence ID" value="KAK2185041.1"/>
    <property type="molecule type" value="Genomic_DNA"/>
</dbReference>
<dbReference type="SUPFAM" id="SSF56112">
    <property type="entry name" value="Protein kinase-like (PK-like)"/>
    <property type="match status" value="1"/>
</dbReference>
<sequence>MGMKNHELVPSALVASIARLKHGGCHKVMQELVKHKLLSYEHGNKRVTGYRLTTSGYDYLALRVLAQRGAIASVGNQIGVGKESDVYIVANEEGEQLCLKLHRLGRTSFRQLKNKRDYHKNRRGMSWLYLSRLAAMKEFAYMKALYDRGFPVPRPVDVNRDAVVMELLSGHPLTQCHSVEDLPVLYSECMELIVKLANHGLIHGDFNEFNLMLDSEDRVTMYDFPQMVSTSHTNAEWYFNRDVTCIRDFFIRRFHYESSLYPTFKDICREDSLDVEIAASGFTKEMDESLIEVVMGSDESDEDDEDKSDRELDIAMATGCHLSDHGDNSNTPGCSHDNSVAHSDRVVICTSENDTATAHRHNDKDGDTVDSATELPSSDTVATYNEPTSDGMTTILSKNPSGNIDADTSSDDDNDDAPALVSIGALNKSTQPFRDTTHVDSQRDTSDDDRRFEDESKPLGMDPRLVKKKMRSQMQRKNARLLARRTRKHGEAALATKLRRENTDDIKQSLGPIWY</sequence>
<keyword evidence="16" id="KW-1185">Reference proteome</keyword>
<comment type="catalytic activity">
    <reaction evidence="12">
        <text>L-seryl-[protein] + ATP = O-phospho-L-seryl-[protein] + ADP + H(+)</text>
        <dbReference type="Rhea" id="RHEA:17989"/>
        <dbReference type="Rhea" id="RHEA-COMP:9863"/>
        <dbReference type="Rhea" id="RHEA-COMP:11604"/>
        <dbReference type="ChEBI" id="CHEBI:15378"/>
        <dbReference type="ChEBI" id="CHEBI:29999"/>
        <dbReference type="ChEBI" id="CHEBI:30616"/>
        <dbReference type="ChEBI" id="CHEBI:83421"/>
        <dbReference type="ChEBI" id="CHEBI:456216"/>
        <dbReference type="EC" id="2.7.11.1"/>
    </reaction>
</comment>
<feature type="domain" description="RIO kinase" evidence="14">
    <location>
        <begin position="43"/>
        <end position="269"/>
    </location>
</feature>
<dbReference type="GO" id="GO:0005829">
    <property type="term" value="C:cytosol"/>
    <property type="evidence" value="ECO:0007669"/>
    <property type="project" value="TreeGrafter"/>
</dbReference>
<comment type="cofactor">
    <cofactor evidence="1">
        <name>Mg(2+)</name>
        <dbReference type="ChEBI" id="CHEBI:18420"/>
    </cofactor>
</comment>
<dbReference type="Gene3D" id="1.10.10.10">
    <property type="entry name" value="Winged helix-like DNA-binding domain superfamily/Winged helix DNA-binding domain"/>
    <property type="match status" value="1"/>
</dbReference>
<dbReference type="InterPro" id="IPR030484">
    <property type="entry name" value="Rio2"/>
</dbReference>
<gene>
    <name evidence="15" type="ORF">NP493_247g03062</name>
</gene>
<keyword evidence="10" id="KW-0460">Magnesium</keyword>
<dbReference type="PANTHER" id="PTHR45852:SF1">
    <property type="entry name" value="SERINE_THREONINE-PROTEIN KINASE RIO2"/>
    <property type="match status" value="1"/>
</dbReference>
<dbReference type="GO" id="GO:0030490">
    <property type="term" value="P:maturation of SSU-rRNA"/>
    <property type="evidence" value="ECO:0007669"/>
    <property type="project" value="TreeGrafter"/>
</dbReference>
<comment type="similarity">
    <text evidence="2">Belongs to the protein kinase superfamily. RIO-type Ser/Thr kinase family.</text>
</comment>
<dbReference type="Gene3D" id="3.30.200.20">
    <property type="entry name" value="Phosphorylase Kinase, domain 1"/>
    <property type="match status" value="1"/>
</dbReference>
<protein>
    <recommendedName>
        <fullName evidence="3">non-specific serine/threonine protein kinase</fullName>
        <ecNumber evidence="3">2.7.11.1</ecNumber>
    </recommendedName>
</protein>
<dbReference type="Gene3D" id="1.10.510.10">
    <property type="entry name" value="Transferase(Phosphotransferase) domain 1"/>
    <property type="match status" value="1"/>
</dbReference>
<proteinExistence type="inferred from homology"/>
<dbReference type="CDD" id="cd05144">
    <property type="entry name" value="RIO2_C"/>
    <property type="match status" value="1"/>
</dbReference>
<evidence type="ECO:0000256" key="5">
    <source>
        <dbReference type="ARBA" id="ARBA00022679"/>
    </source>
</evidence>
<evidence type="ECO:0000259" key="14">
    <source>
        <dbReference type="SMART" id="SM00090"/>
    </source>
</evidence>
<keyword evidence="7" id="KW-0547">Nucleotide-binding</keyword>
<dbReference type="GO" id="GO:0030688">
    <property type="term" value="C:preribosome, small subunit precursor"/>
    <property type="evidence" value="ECO:0007669"/>
    <property type="project" value="TreeGrafter"/>
</dbReference>
<evidence type="ECO:0000256" key="3">
    <source>
        <dbReference type="ARBA" id="ARBA00012513"/>
    </source>
</evidence>
<feature type="region of interest" description="Disordered" evidence="13">
    <location>
        <begin position="353"/>
        <end position="460"/>
    </location>
</feature>
<dbReference type="GO" id="GO:0004674">
    <property type="term" value="F:protein serine/threonine kinase activity"/>
    <property type="evidence" value="ECO:0007669"/>
    <property type="project" value="UniProtKB-KW"/>
</dbReference>
<feature type="compositionally biased region" description="Basic and acidic residues" evidence="13">
    <location>
        <begin position="435"/>
        <end position="457"/>
    </location>
</feature>
<evidence type="ECO:0000256" key="13">
    <source>
        <dbReference type="SAM" id="MobiDB-lite"/>
    </source>
</evidence>
<keyword evidence="6" id="KW-0479">Metal-binding</keyword>
<evidence type="ECO:0000313" key="15">
    <source>
        <dbReference type="EMBL" id="KAK2185041.1"/>
    </source>
</evidence>
<dbReference type="EC" id="2.7.11.1" evidence="3"/>
<evidence type="ECO:0000256" key="10">
    <source>
        <dbReference type="ARBA" id="ARBA00022842"/>
    </source>
</evidence>
<organism evidence="15 16">
    <name type="scientific">Ridgeia piscesae</name>
    <name type="common">Tubeworm</name>
    <dbReference type="NCBI Taxonomy" id="27915"/>
    <lineage>
        <taxon>Eukaryota</taxon>
        <taxon>Metazoa</taxon>
        <taxon>Spiralia</taxon>
        <taxon>Lophotrochozoa</taxon>
        <taxon>Annelida</taxon>
        <taxon>Polychaeta</taxon>
        <taxon>Sedentaria</taxon>
        <taxon>Canalipalpata</taxon>
        <taxon>Sabellida</taxon>
        <taxon>Siboglinidae</taxon>
        <taxon>Ridgeia</taxon>
    </lineage>
</organism>
<dbReference type="GO" id="GO:0046872">
    <property type="term" value="F:metal ion binding"/>
    <property type="evidence" value="ECO:0007669"/>
    <property type="project" value="UniProtKB-KW"/>
</dbReference>
<evidence type="ECO:0000313" key="16">
    <source>
        <dbReference type="Proteomes" id="UP001209878"/>
    </source>
</evidence>
<dbReference type="InterPro" id="IPR018935">
    <property type="entry name" value="RIO_kinase_CS"/>
</dbReference>
<feature type="compositionally biased region" description="Polar residues" evidence="13">
    <location>
        <begin position="370"/>
        <end position="402"/>
    </location>
</feature>
<evidence type="ECO:0000256" key="6">
    <source>
        <dbReference type="ARBA" id="ARBA00022723"/>
    </source>
</evidence>
<evidence type="ECO:0000256" key="9">
    <source>
        <dbReference type="ARBA" id="ARBA00022840"/>
    </source>
</evidence>
<dbReference type="SUPFAM" id="SSF46785">
    <property type="entry name" value="Winged helix' DNA-binding domain"/>
    <property type="match status" value="1"/>
</dbReference>
<dbReference type="GO" id="GO:0005634">
    <property type="term" value="C:nucleus"/>
    <property type="evidence" value="ECO:0007669"/>
    <property type="project" value="TreeGrafter"/>
</dbReference>
<evidence type="ECO:0000256" key="11">
    <source>
        <dbReference type="ARBA" id="ARBA00047899"/>
    </source>
</evidence>
<evidence type="ECO:0000256" key="2">
    <source>
        <dbReference type="ARBA" id="ARBA00009196"/>
    </source>
</evidence>
<dbReference type="InterPro" id="IPR036388">
    <property type="entry name" value="WH-like_DNA-bd_sf"/>
</dbReference>
<dbReference type="FunFam" id="1.10.510.10:FF:000307">
    <property type="entry name" value="Serine/threonine-protein kinase RIO2"/>
    <property type="match status" value="1"/>
</dbReference>
<evidence type="ECO:0000256" key="12">
    <source>
        <dbReference type="ARBA" id="ARBA00048679"/>
    </source>
</evidence>
<dbReference type="InterPro" id="IPR015285">
    <property type="entry name" value="RIO2_wHTH_N"/>
</dbReference>
<dbReference type="FunFam" id="3.30.200.20:FF:000052">
    <property type="entry name" value="Serine/threonine-protein kinase RIO2"/>
    <property type="match status" value="1"/>
</dbReference>
<dbReference type="InterPro" id="IPR000687">
    <property type="entry name" value="RIO_kinase"/>
</dbReference>
<evidence type="ECO:0000256" key="4">
    <source>
        <dbReference type="ARBA" id="ARBA00022527"/>
    </source>
</evidence>
<keyword evidence="5" id="KW-0808">Transferase</keyword>
<comment type="caution">
    <text evidence="15">The sequence shown here is derived from an EMBL/GenBank/DDBJ whole genome shotgun (WGS) entry which is preliminary data.</text>
</comment>
<dbReference type="PANTHER" id="PTHR45852">
    <property type="entry name" value="SER/THR-PROTEIN KINASE RIO2"/>
    <property type="match status" value="1"/>
</dbReference>
<evidence type="ECO:0000256" key="8">
    <source>
        <dbReference type="ARBA" id="ARBA00022777"/>
    </source>
</evidence>
<dbReference type="Proteomes" id="UP001209878">
    <property type="component" value="Unassembled WGS sequence"/>
</dbReference>
<reference evidence="15" key="1">
    <citation type="journal article" date="2023" name="Mol. Biol. Evol.">
        <title>Third-Generation Sequencing Reveals the Adaptive Role of the Epigenome in Three Deep-Sea Polychaetes.</title>
        <authorList>
            <person name="Perez M."/>
            <person name="Aroh O."/>
            <person name="Sun Y."/>
            <person name="Lan Y."/>
            <person name="Juniper S.K."/>
            <person name="Young C.R."/>
            <person name="Angers B."/>
            <person name="Qian P.Y."/>
        </authorList>
    </citation>
    <scope>NUCLEOTIDE SEQUENCE</scope>
    <source>
        <strain evidence="15">R07B-5</strain>
    </source>
</reference>
<dbReference type="InterPro" id="IPR011009">
    <property type="entry name" value="Kinase-like_dom_sf"/>
</dbReference>
<keyword evidence="4" id="KW-0723">Serine/threonine-protein kinase</keyword>
<dbReference type="SMART" id="SM00090">
    <property type="entry name" value="RIO"/>
    <property type="match status" value="1"/>
</dbReference>
<dbReference type="InterPro" id="IPR036390">
    <property type="entry name" value="WH_DNA-bd_sf"/>
</dbReference>
<dbReference type="PROSITE" id="PS01245">
    <property type="entry name" value="RIO1"/>
    <property type="match status" value="1"/>
</dbReference>